<reference evidence="2" key="1">
    <citation type="submission" date="2023-03" db="EMBL/GenBank/DDBJ databases">
        <title>Massive genome expansion in bonnet fungi (Mycena s.s.) driven by repeated elements and novel gene families across ecological guilds.</title>
        <authorList>
            <consortium name="Lawrence Berkeley National Laboratory"/>
            <person name="Harder C.B."/>
            <person name="Miyauchi S."/>
            <person name="Viragh M."/>
            <person name="Kuo A."/>
            <person name="Thoen E."/>
            <person name="Andreopoulos B."/>
            <person name="Lu D."/>
            <person name="Skrede I."/>
            <person name="Drula E."/>
            <person name="Henrissat B."/>
            <person name="Morin E."/>
            <person name="Kohler A."/>
            <person name="Barry K."/>
            <person name="LaButti K."/>
            <person name="Morin E."/>
            <person name="Salamov A."/>
            <person name="Lipzen A."/>
            <person name="Mereny Z."/>
            <person name="Hegedus B."/>
            <person name="Baldrian P."/>
            <person name="Stursova M."/>
            <person name="Weitz H."/>
            <person name="Taylor A."/>
            <person name="Grigoriev I.V."/>
            <person name="Nagy L.G."/>
            <person name="Martin F."/>
            <person name="Kauserud H."/>
        </authorList>
    </citation>
    <scope>NUCLEOTIDE SEQUENCE</scope>
    <source>
        <strain evidence="2">CBHHK200</strain>
    </source>
</reference>
<name>A0AAD6SMT5_9AGAR</name>
<organism evidence="2 3">
    <name type="scientific">Mycena alexandri</name>
    <dbReference type="NCBI Taxonomy" id="1745969"/>
    <lineage>
        <taxon>Eukaryota</taxon>
        <taxon>Fungi</taxon>
        <taxon>Dikarya</taxon>
        <taxon>Basidiomycota</taxon>
        <taxon>Agaricomycotina</taxon>
        <taxon>Agaricomycetes</taxon>
        <taxon>Agaricomycetidae</taxon>
        <taxon>Agaricales</taxon>
        <taxon>Marasmiineae</taxon>
        <taxon>Mycenaceae</taxon>
        <taxon>Mycena</taxon>
    </lineage>
</organism>
<gene>
    <name evidence="2" type="ORF">C8F04DRAFT_1187953</name>
</gene>
<evidence type="ECO:0000256" key="1">
    <source>
        <dbReference type="SAM" id="MobiDB-lite"/>
    </source>
</evidence>
<keyword evidence="3" id="KW-1185">Reference proteome</keyword>
<evidence type="ECO:0000313" key="3">
    <source>
        <dbReference type="Proteomes" id="UP001218188"/>
    </source>
</evidence>
<dbReference type="Proteomes" id="UP001218188">
    <property type="component" value="Unassembled WGS sequence"/>
</dbReference>
<comment type="caution">
    <text evidence="2">The sequence shown here is derived from an EMBL/GenBank/DDBJ whole genome shotgun (WGS) entry which is preliminary data.</text>
</comment>
<accession>A0AAD6SMT5</accession>
<evidence type="ECO:0000313" key="2">
    <source>
        <dbReference type="EMBL" id="KAJ7029170.1"/>
    </source>
</evidence>
<sequence>MNYQDSIRLQRPALAQRGVDSELEETCPKYSEGAMHYAREFRASGKRGDGENQIIGSEEEKRTSAALGFVLITKASTSYATTPGHTEIFEHHRAREEVKTCCPSTAPPNHASAPPSRADTPRPAMALRPRRAQIWSAPPTCVDLVRLCAAILRNSPTRRLRQHLAQAPSTNPSAPSSRAGGHRVEDWLTWRCCGQEEVTDVTYALGWLCASRSRSPPSVRVGGVAEQDVKSSPRACYPLQVELTLVVAAESNFDILSAKLVDLDSYDIGHALGLGLGLPHHALNSSPPANAKLVVHSRGYGFFAISGKLLALTHLQLLDLNGRDAEHT</sequence>
<protein>
    <submittedName>
        <fullName evidence="2">Uncharacterized protein</fullName>
    </submittedName>
</protein>
<dbReference type="EMBL" id="JARJCM010000104">
    <property type="protein sequence ID" value="KAJ7029170.1"/>
    <property type="molecule type" value="Genomic_DNA"/>
</dbReference>
<dbReference type="AlphaFoldDB" id="A0AAD6SMT5"/>
<proteinExistence type="predicted"/>
<feature type="region of interest" description="Disordered" evidence="1">
    <location>
        <begin position="101"/>
        <end position="122"/>
    </location>
</feature>